<dbReference type="AlphaFoldDB" id="V9E327"/>
<gene>
    <name evidence="1" type="ORF">F443_20524</name>
</gene>
<dbReference type="Proteomes" id="UP000018721">
    <property type="component" value="Unassembled WGS sequence"/>
</dbReference>
<evidence type="ECO:0000313" key="1">
    <source>
        <dbReference type="EMBL" id="ETI32722.1"/>
    </source>
</evidence>
<proteinExistence type="predicted"/>
<reference evidence="1 2" key="1">
    <citation type="submission" date="2013-11" db="EMBL/GenBank/DDBJ databases">
        <title>The Genome Sequence of Phytophthora parasitica P1569.</title>
        <authorList>
            <consortium name="The Broad Institute Genomics Platform"/>
            <person name="Russ C."/>
            <person name="Tyler B."/>
            <person name="Panabieres F."/>
            <person name="Shan W."/>
            <person name="Tripathy S."/>
            <person name="Grunwald N."/>
            <person name="Machado M."/>
            <person name="Johnson C.S."/>
            <person name="Arredondo F."/>
            <person name="Hong C."/>
            <person name="Coffey M."/>
            <person name="Young S.K."/>
            <person name="Zeng Q."/>
            <person name="Gargeya S."/>
            <person name="Fitzgerald M."/>
            <person name="Abouelleil A."/>
            <person name="Alvarado L."/>
            <person name="Chapman S.B."/>
            <person name="Gainer-Dewar J."/>
            <person name="Goldberg J."/>
            <person name="Griggs A."/>
            <person name="Gujja S."/>
            <person name="Hansen M."/>
            <person name="Howarth C."/>
            <person name="Imamovic A."/>
            <person name="Ireland A."/>
            <person name="Larimer J."/>
            <person name="McCowan C."/>
            <person name="Murphy C."/>
            <person name="Pearson M."/>
            <person name="Poon T.W."/>
            <person name="Priest M."/>
            <person name="Roberts A."/>
            <person name="Saif S."/>
            <person name="Shea T."/>
            <person name="Sykes S."/>
            <person name="Wortman J."/>
            <person name="Nusbaum C."/>
            <person name="Birren B."/>
        </authorList>
    </citation>
    <scope>NUCLEOTIDE SEQUENCE [LARGE SCALE GENOMIC DNA]</scope>
    <source>
        <strain evidence="1 2">P1569</strain>
    </source>
</reference>
<name>V9E327_PHYNI</name>
<keyword evidence="2" id="KW-1185">Reference proteome</keyword>
<organism evidence="1 2">
    <name type="scientific">Phytophthora nicotianae P1569</name>
    <dbReference type="NCBI Taxonomy" id="1317065"/>
    <lineage>
        <taxon>Eukaryota</taxon>
        <taxon>Sar</taxon>
        <taxon>Stramenopiles</taxon>
        <taxon>Oomycota</taxon>
        <taxon>Peronosporomycetes</taxon>
        <taxon>Peronosporales</taxon>
        <taxon>Peronosporaceae</taxon>
        <taxon>Phytophthora</taxon>
    </lineage>
</organism>
<dbReference type="EMBL" id="ANIZ01003574">
    <property type="protein sequence ID" value="ETI32722.1"/>
    <property type="molecule type" value="Genomic_DNA"/>
</dbReference>
<evidence type="ECO:0000313" key="2">
    <source>
        <dbReference type="Proteomes" id="UP000018721"/>
    </source>
</evidence>
<comment type="caution">
    <text evidence="1">The sequence shown here is derived from an EMBL/GenBank/DDBJ whole genome shotgun (WGS) entry which is preliminary data.</text>
</comment>
<protein>
    <submittedName>
        <fullName evidence="1">Uncharacterized protein</fullName>
    </submittedName>
</protein>
<dbReference type="HOGENOM" id="CLU_1334210_0_0_1"/>
<sequence>MPEIHLQMRCRNHPAHLLPCQHYRCWLYAPRARTGCDAHAGAVLEYKCPIAAPVTQYDDGEFFHPNGQQRSLILQAPVSSLYYRALKLDIPDSEDYTTVSASLNCESSDSVGWCLSHYVNDVAIGDDEGEEEEELEEGEEESRLNGEAIIARRKKYEAKRLAPKLLKGAVQTLPRDWGKLLQIGLFLRLMNRRSCHRIKWVCSRCE</sequence>
<accession>V9E327</accession>